<sequence length="194" mass="21195">MGFGIAAIGLLALTSCSSNDDEIILVNNICDVSYVSTPITDLFSTANGYDDLPEYMDLETHQYRMKINANGEICSVGYQNPSTWTGSYLIVIKNETTSLQTSAIRSFSQAQLEYKSITPLVVNSGDIVSVERTIFGYTSISETVGRILRKSDYTDVPYPIVQGNVEFLSSNFYGAGGPVPNIGQPYIPVGFRLN</sequence>
<reference evidence="1 2" key="1">
    <citation type="submission" date="2019-08" db="EMBL/GenBank/DDBJ databases">
        <title>Genomes of Antarctic Bizionia species.</title>
        <authorList>
            <person name="Bowman J.P."/>
        </authorList>
    </citation>
    <scope>NUCLEOTIDE SEQUENCE [LARGE SCALE GENOMIC DNA]</scope>
    <source>
        <strain evidence="1 2">ADA-4</strain>
    </source>
</reference>
<dbReference type="Proteomes" id="UP000323720">
    <property type="component" value="Unassembled WGS sequence"/>
</dbReference>
<comment type="caution">
    <text evidence="1">The sequence shown here is derived from an EMBL/GenBank/DDBJ whole genome shotgun (WGS) entry which is preliminary data.</text>
</comment>
<evidence type="ECO:0000313" key="2">
    <source>
        <dbReference type="Proteomes" id="UP000323720"/>
    </source>
</evidence>
<gene>
    <name evidence="1" type="ORF">ES674_01405</name>
</gene>
<accession>A0A5D0RFN8</accession>
<dbReference type="EMBL" id="VSKK01000001">
    <property type="protein sequence ID" value="TYB79879.1"/>
    <property type="molecule type" value="Genomic_DNA"/>
</dbReference>
<protein>
    <submittedName>
        <fullName evidence="1">Uncharacterized protein</fullName>
    </submittedName>
</protein>
<dbReference type="OrthoDB" id="1360422at2"/>
<organism evidence="1 2">
    <name type="scientific">Bizionia myxarmorum</name>
    <dbReference type="NCBI Taxonomy" id="291186"/>
    <lineage>
        <taxon>Bacteria</taxon>
        <taxon>Pseudomonadati</taxon>
        <taxon>Bacteroidota</taxon>
        <taxon>Flavobacteriia</taxon>
        <taxon>Flavobacteriales</taxon>
        <taxon>Flavobacteriaceae</taxon>
        <taxon>Bizionia</taxon>
    </lineage>
</organism>
<name>A0A5D0RFN8_9FLAO</name>
<dbReference type="AlphaFoldDB" id="A0A5D0RFN8"/>
<evidence type="ECO:0000313" key="1">
    <source>
        <dbReference type="EMBL" id="TYB79879.1"/>
    </source>
</evidence>
<proteinExistence type="predicted"/>
<keyword evidence="2" id="KW-1185">Reference proteome</keyword>